<comment type="caution">
    <text evidence="2">The sequence shown here is derived from an EMBL/GenBank/DDBJ whole genome shotgun (WGS) entry which is preliminary data.</text>
</comment>
<feature type="region of interest" description="Disordered" evidence="1">
    <location>
        <begin position="1"/>
        <end position="20"/>
    </location>
</feature>
<protein>
    <submittedName>
        <fullName evidence="2">Uncharacterized protein</fullName>
    </submittedName>
</protein>
<evidence type="ECO:0000313" key="3">
    <source>
        <dbReference type="Proteomes" id="UP001493487"/>
    </source>
</evidence>
<accession>A0ABV1L2D7</accession>
<proteinExistence type="predicted"/>
<dbReference type="Proteomes" id="UP001493487">
    <property type="component" value="Unassembled WGS sequence"/>
</dbReference>
<sequence length="78" mass="8443">MTITPATRKRNDPQPVKRPLPGVEDISLHVSTLTAGNTAALLLGAGKDFVSTFDPSDKFQVTISIEKLPKEDRPNEIG</sequence>
<evidence type="ECO:0000256" key="1">
    <source>
        <dbReference type="SAM" id="MobiDB-lite"/>
    </source>
</evidence>
<keyword evidence="3" id="KW-1185">Reference proteome</keyword>
<dbReference type="EMBL" id="JASKHM010000021">
    <property type="protein sequence ID" value="MEQ4486423.1"/>
    <property type="molecule type" value="Genomic_DNA"/>
</dbReference>
<dbReference type="RefSeq" id="WP_232189512.1">
    <property type="nucleotide sequence ID" value="NZ_JAIOAP010000020.1"/>
</dbReference>
<name>A0ABV1L2D7_9BACL</name>
<evidence type="ECO:0000313" key="2">
    <source>
        <dbReference type="EMBL" id="MEQ4486423.1"/>
    </source>
</evidence>
<reference evidence="2 3" key="1">
    <citation type="journal article" date="2023" name="Genome Announc.">
        <title>Pan-Genome Analyses of the Genus Cohnella and Proposal of the Novel Species Cohnella silvisoli sp. nov., Isolated from Forest Soil.</title>
        <authorList>
            <person name="Wang C."/>
            <person name="Mao L."/>
            <person name="Bao G."/>
            <person name="Zhu H."/>
        </authorList>
    </citation>
    <scope>NUCLEOTIDE SEQUENCE [LARGE SCALE GENOMIC DNA]</scope>
    <source>
        <strain evidence="2 3">NL03-T5-1</strain>
    </source>
</reference>
<organism evidence="2 3">
    <name type="scientific">Cohnella silvisoli</name>
    <dbReference type="NCBI Taxonomy" id="2873699"/>
    <lineage>
        <taxon>Bacteria</taxon>
        <taxon>Bacillati</taxon>
        <taxon>Bacillota</taxon>
        <taxon>Bacilli</taxon>
        <taxon>Bacillales</taxon>
        <taxon>Paenibacillaceae</taxon>
        <taxon>Cohnella</taxon>
    </lineage>
</organism>
<gene>
    <name evidence="2" type="ORF">QJS35_29030</name>
</gene>